<reference evidence="1 2" key="1">
    <citation type="journal article" date="2015" name="PLoS ONE">
        <title>Genome Sequence of Bacillus endophyticus and Analysis of Its Companion Mechanism in the Ketogulonigenium vulgare-Bacillus Strain Consortium.</title>
        <authorList>
            <person name="Jia N."/>
            <person name="Du J."/>
            <person name="Ding M.Z."/>
            <person name="Gao F."/>
            <person name="Yuan Y.J."/>
        </authorList>
    </citation>
    <scope>NUCLEOTIDE SEQUENCE [LARGE SCALE GENOMIC DNA]</scope>
    <source>
        <strain evidence="1 2">Hbe603</strain>
    </source>
</reference>
<evidence type="ECO:0000313" key="2">
    <source>
        <dbReference type="Proteomes" id="UP000036202"/>
    </source>
</evidence>
<proteinExistence type="predicted"/>
<keyword evidence="2" id="KW-1185">Reference proteome</keyword>
<dbReference type="Proteomes" id="UP000036202">
    <property type="component" value="Chromosome"/>
</dbReference>
<name>A0A0H4KF37_9BACI</name>
<accession>A0A0H4KF37</accession>
<sequence>MPKDINVEIENKRNNKLNPNGFEVTPLLDIQHVIDTTYKLNQARDFDMNSGVELFFFYLFNLPYHIKKV</sequence>
<dbReference type="KEGG" id="beo:BEH_11805"/>
<dbReference type="AlphaFoldDB" id="A0A0H4KF37"/>
<reference evidence="2" key="2">
    <citation type="submission" date="2015-06" db="EMBL/GenBank/DDBJ databases">
        <title>Genome Sequence of Bacillus endophyticus and Analysis of its Companion Mechanism in the Ketogulonigenium vulgare-Bacillus strain Consortium.</title>
        <authorList>
            <person name="Jia N."/>
            <person name="Du J."/>
            <person name="Ding M.-Z."/>
            <person name="Gao F."/>
            <person name="Yuan Y.-J."/>
        </authorList>
    </citation>
    <scope>NUCLEOTIDE SEQUENCE [LARGE SCALE GENOMIC DNA]</scope>
    <source>
        <strain evidence="2">Hbe603</strain>
    </source>
</reference>
<gene>
    <name evidence="1" type="ORF">BEH_11805</name>
</gene>
<dbReference type="PATRIC" id="fig|135735.6.peg.2473"/>
<organism evidence="1 2">
    <name type="scientific">Priestia filamentosa</name>
    <dbReference type="NCBI Taxonomy" id="1402861"/>
    <lineage>
        <taxon>Bacteria</taxon>
        <taxon>Bacillati</taxon>
        <taxon>Bacillota</taxon>
        <taxon>Bacilli</taxon>
        <taxon>Bacillales</taxon>
        <taxon>Bacillaceae</taxon>
        <taxon>Priestia</taxon>
    </lineage>
</organism>
<dbReference type="EMBL" id="CP011974">
    <property type="protein sequence ID" value="AKO92717.1"/>
    <property type="molecule type" value="Genomic_DNA"/>
</dbReference>
<evidence type="ECO:0000313" key="1">
    <source>
        <dbReference type="EMBL" id="AKO92717.1"/>
    </source>
</evidence>
<protein>
    <submittedName>
        <fullName evidence="1">Uncharacterized protein</fullName>
    </submittedName>
</protein>
<dbReference type="RefSeq" id="WP_046217278.1">
    <property type="nucleotide sequence ID" value="NZ_CP011974.1"/>
</dbReference>